<keyword evidence="6" id="KW-1185">Reference proteome</keyword>
<proteinExistence type="predicted"/>
<sequence length="747" mass="84435">MGTPLGTKNEDDNMADLRRHMFKSAMTGEWAKVVTTYAGNPKAYRAQITKSGDTALHLAVRDGQEDIVEQLVTLMCRHPEDAREALKVANDKKNTALHIAASLGNVRMCLCIANVEASLVGARNEEGETPLFWAAMFGKKEAFLCLHFICGPDRGRSYYRRFDGDTILHAAIIGEYFDLAFRIIYLCGELASSVNQKGETPLHLLASKPDSFRSGTHLGGYRKMIYRCIFVDELKVDQEMLNQPAVAEASNINDKTTYPQNYETCVNFLRYPIKWGYNFLLSTMNQCKNLQRLRLGDAENQQDELGNQPRNRGRRRGFIPSNYDTCFDLFKFMSKAMLVILGLGSSELKKLEKKKEKHTWSVQILDELLERVVMYEYEYAGKDPSRSDEAPFAFSEGDEVVWAIDDHSTPNDAKGKEETPKKDENLEKKEEKPKKSEMVEKETAILIAAKNGITEMVEKILEKFPVAIHDMNPERKNVVLLAVENRQPHVYQLLLKRKVMRDSIFRRVDDKGNSALHLAATLGAYKPWLIPGSALQMQWEIKWYEYVKKSMPPHFFPRYNKDNKTSRDIFTETHSELVKSGGEWLTNTSESCSVVAALIATVAFATSTAVPGGVNENSGAPTLESHPAFNAFAISSLVALCFSITAVVMFLSILTSRYQEKDFGKDLPRKLLLGLSSLFVSIAAVLVSFCSGHFFVLRDQLKYAAMPIYAVTCFPVTLFAIAQFPLYFDLIWTTFKKVPQRSYMVVH</sequence>
<feature type="transmembrane region" description="Helical" evidence="3">
    <location>
        <begin position="671"/>
        <end position="696"/>
    </location>
</feature>
<gene>
    <name evidence="5" type="ORF">P3X46_003480</name>
</gene>
<keyword evidence="3" id="KW-0472">Membrane</keyword>
<evidence type="ECO:0000256" key="2">
    <source>
        <dbReference type="SAM" id="MobiDB-lite"/>
    </source>
</evidence>
<dbReference type="Pfam" id="PF00023">
    <property type="entry name" value="Ank"/>
    <property type="match status" value="1"/>
</dbReference>
<keyword evidence="1" id="KW-0040">ANK repeat</keyword>
<dbReference type="InterPro" id="IPR002110">
    <property type="entry name" value="Ankyrin_rpt"/>
</dbReference>
<dbReference type="PANTHER" id="PTHR24177:SF103">
    <property type="entry name" value="PGG DOMAIN-CONTAINING PROTEIN"/>
    <property type="match status" value="1"/>
</dbReference>
<dbReference type="Pfam" id="PF12796">
    <property type="entry name" value="Ank_2"/>
    <property type="match status" value="2"/>
</dbReference>
<evidence type="ECO:0000313" key="5">
    <source>
        <dbReference type="EMBL" id="KAJ9188087.1"/>
    </source>
</evidence>
<dbReference type="InterPro" id="IPR036770">
    <property type="entry name" value="Ankyrin_rpt-contain_sf"/>
</dbReference>
<dbReference type="Gene3D" id="1.25.40.20">
    <property type="entry name" value="Ankyrin repeat-containing domain"/>
    <property type="match status" value="2"/>
</dbReference>
<keyword evidence="3" id="KW-0812">Transmembrane</keyword>
<name>A0ABQ9N6D6_HEVBR</name>
<feature type="transmembrane region" description="Helical" evidence="3">
    <location>
        <begin position="708"/>
        <end position="732"/>
    </location>
</feature>
<comment type="caution">
    <text evidence="5">The sequence shown here is derived from an EMBL/GenBank/DDBJ whole genome shotgun (WGS) entry which is preliminary data.</text>
</comment>
<evidence type="ECO:0000256" key="3">
    <source>
        <dbReference type="SAM" id="Phobius"/>
    </source>
</evidence>
<dbReference type="InterPro" id="IPR026961">
    <property type="entry name" value="PGG_dom"/>
</dbReference>
<dbReference type="EMBL" id="JARPOI010000002">
    <property type="protein sequence ID" value="KAJ9188087.1"/>
    <property type="molecule type" value="Genomic_DNA"/>
</dbReference>
<dbReference type="Pfam" id="PF13962">
    <property type="entry name" value="PGG"/>
    <property type="match status" value="1"/>
</dbReference>
<dbReference type="SMART" id="SM00248">
    <property type="entry name" value="ANK"/>
    <property type="match status" value="7"/>
</dbReference>
<accession>A0ABQ9N6D6</accession>
<keyword evidence="3" id="KW-1133">Transmembrane helix</keyword>
<feature type="transmembrane region" description="Helical" evidence="3">
    <location>
        <begin position="631"/>
        <end position="651"/>
    </location>
</feature>
<evidence type="ECO:0000313" key="6">
    <source>
        <dbReference type="Proteomes" id="UP001174677"/>
    </source>
</evidence>
<dbReference type="PROSITE" id="PS50297">
    <property type="entry name" value="ANK_REP_REGION"/>
    <property type="match status" value="1"/>
</dbReference>
<dbReference type="PANTHER" id="PTHR24177">
    <property type="entry name" value="CASKIN"/>
    <property type="match status" value="1"/>
</dbReference>
<dbReference type="SUPFAM" id="SSF48403">
    <property type="entry name" value="Ankyrin repeat"/>
    <property type="match status" value="2"/>
</dbReference>
<evidence type="ECO:0000259" key="4">
    <source>
        <dbReference type="Pfam" id="PF13962"/>
    </source>
</evidence>
<protein>
    <recommendedName>
        <fullName evidence="4">PGG domain-containing protein</fullName>
    </recommendedName>
</protein>
<dbReference type="PROSITE" id="PS50088">
    <property type="entry name" value="ANK_REPEAT"/>
    <property type="match status" value="1"/>
</dbReference>
<reference evidence="5" key="1">
    <citation type="journal article" date="2023" name="Plant Biotechnol. J.">
        <title>Chromosome-level wild Hevea brasiliensis genome provides new tools for genomic-assisted breeding and valuable loci to elevate rubber yield.</title>
        <authorList>
            <person name="Cheng H."/>
            <person name="Song X."/>
            <person name="Hu Y."/>
            <person name="Wu T."/>
            <person name="Yang Q."/>
            <person name="An Z."/>
            <person name="Feng S."/>
            <person name="Deng Z."/>
            <person name="Wu W."/>
            <person name="Zeng X."/>
            <person name="Tu M."/>
            <person name="Wang X."/>
            <person name="Huang H."/>
        </authorList>
    </citation>
    <scope>NUCLEOTIDE SEQUENCE</scope>
    <source>
        <strain evidence="5">MT/VB/25A 57/8</strain>
    </source>
</reference>
<feature type="domain" description="PGG" evidence="4">
    <location>
        <begin position="583"/>
        <end position="695"/>
    </location>
</feature>
<feature type="repeat" description="ANK" evidence="1">
    <location>
        <begin position="51"/>
        <end position="72"/>
    </location>
</feature>
<feature type="region of interest" description="Disordered" evidence="2">
    <location>
        <begin position="406"/>
        <end position="437"/>
    </location>
</feature>
<organism evidence="5 6">
    <name type="scientific">Hevea brasiliensis</name>
    <name type="common">Para rubber tree</name>
    <name type="synonym">Siphonia brasiliensis</name>
    <dbReference type="NCBI Taxonomy" id="3981"/>
    <lineage>
        <taxon>Eukaryota</taxon>
        <taxon>Viridiplantae</taxon>
        <taxon>Streptophyta</taxon>
        <taxon>Embryophyta</taxon>
        <taxon>Tracheophyta</taxon>
        <taxon>Spermatophyta</taxon>
        <taxon>Magnoliopsida</taxon>
        <taxon>eudicotyledons</taxon>
        <taxon>Gunneridae</taxon>
        <taxon>Pentapetalae</taxon>
        <taxon>rosids</taxon>
        <taxon>fabids</taxon>
        <taxon>Malpighiales</taxon>
        <taxon>Euphorbiaceae</taxon>
        <taxon>Crotonoideae</taxon>
        <taxon>Micrandreae</taxon>
        <taxon>Hevea</taxon>
    </lineage>
</organism>
<dbReference type="Proteomes" id="UP001174677">
    <property type="component" value="Chromosome 2"/>
</dbReference>
<evidence type="ECO:0000256" key="1">
    <source>
        <dbReference type="PROSITE-ProRule" id="PRU00023"/>
    </source>
</evidence>